<dbReference type="InterPro" id="IPR042175">
    <property type="entry name" value="Cell/Rod_MreC_2"/>
</dbReference>
<keyword evidence="8" id="KW-1185">Reference proteome</keyword>
<gene>
    <name evidence="7" type="ORF">ACX27_25875</name>
</gene>
<accession>A0A0M3V6D8</accession>
<dbReference type="Proteomes" id="UP000062645">
    <property type="component" value="Chromosome"/>
</dbReference>
<dbReference type="GO" id="GO:0005886">
    <property type="term" value="C:plasma membrane"/>
    <property type="evidence" value="ECO:0007669"/>
    <property type="project" value="TreeGrafter"/>
</dbReference>
<dbReference type="KEGG" id="npz:ACX27_25875"/>
<sequence length="273" mass="30069">MVTVRRWWGRKGLQVASLALVLGGAWILRQTQGAMLLEVYQVVTSPLQLLQSGQTPAERLEERLKDAQFMEMQTRIQELESQNQQLQNLLGYVQPEPVASRPVPARVVGRSADHWWQQVTLNRGSNSGIQEGYIVKAEGGLVGLVDSVTPNTSRVLLISDLKSQVGVTVSRTSAKGVLRGDSSAEAVLEFYEKVPNVKVGDLVSTSTYSQKFPSGLAVGKIKSLDLKKLPASVAKVELFPPIRSLDWVAVYPKPTNQPQETPQSKKQEQANQQ</sequence>
<dbReference type="AlphaFoldDB" id="A0A0M3V6D8"/>
<dbReference type="PANTHER" id="PTHR34138:SF1">
    <property type="entry name" value="CELL SHAPE-DETERMINING PROTEIN MREC"/>
    <property type="match status" value="1"/>
</dbReference>
<dbReference type="OrthoDB" id="9792313at2"/>
<proteinExistence type="inferred from homology"/>
<name>A0A0M3V6D8_9NOSO</name>
<evidence type="ECO:0000256" key="4">
    <source>
        <dbReference type="ARBA" id="ARBA00032089"/>
    </source>
</evidence>
<protein>
    <recommendedName>
        <fullName evidence="2">Cell shape-determining protein MreC</fullName>
    </recommendedName>
    <alternativeName>
        <fullName evidence="4">Cell shape protein MreC</fullName>
    </alternativeName>
</protein>
<dbReference type="GO" id="GO:0008360">
    <property type="term" value="P:regulation of cell shape"/>
    <property type="evidence" value="ECO:0007669"/>
    <property type="project" value="UniProtKB-KW"/>
</dbReference>
<dbReference type="RefSeq" id="WP_062296675.1">
    <property type="nucleotide sequence ID" value="NZ_CP012036.1"/>
</dbReference>
<evidence type="ECO:0000256" key="5">
    <source>
        <dbReference type="SAM" id="MobiDB-lite"/>
    </source>
</evidence>
<dbReference type="Gene3D" id="2.40.10.350">
    <property type="entry name" value="Rod shape-determining protein MreC, domain 2"/>
    <property type="match status" value="1"/>
</dbReference>
<evidence type="ECO:0000313" key="7">
    <source>
        <dbReference type="EMBL" id="ALF55483.1"/>
    </source>
</evidence>
<feature type="domain" description="Rod shape-determining protein MreC beta-barrel core" evidence="6">
    <location>
        <begin position="107"/>
        <end position="251"/>
    </location>
</feature>
<dbReference type="InterPro" id="IPR007221">
    <property type="entry name" value="MreC"/>
</dbReference>
<evidence type="ECO:0000256" key="3">
    <source>
        <dbReference type="ARBA" id="ARBA00022960"/>
    </source>
</evidence>
<dbReference type="EMBL" id="CP012036">
    <property type="protein sequence ID" value="ALF55483.1"/>
    <property type="molecule type" value="Genomic_DNA"/>
</dbReference>
<evidence type="ECO:0000259" key="6">
    <source>
        <dbReference type="Pfam" id="PF04085"/>
    </source>
</evidence>
<reference evidence="8" key="1">
    <citation type="submission" date="2015-07" db="EMBL/GenBank/DDBJ databases">
        <title>Genome Of Nitrogen-Fixing Cyanobacterium Nostoc piscinale CENA21 From Solimoes/Amazon River Floodplain Sediments And Comparative Genomics To Uncover Biosynthetic Natural Products Potential.</title>
        <authorList>
            <person name="Leao T.F."/>
            <person name="Leao P.N."/>
            <person name="Guimaraes P.I."/>
            <person name="de Melo A.G.C."/>
            <person name="Ramos R.T.J."/>
            <person name="Silva A."/>
            <person name="Fiore M.F."/>
            <person name="Schneider M.P.C."/>
        </authorList>
    </citation>
    <scope>NUCLEOTIDE SEQUENCE [LARGE SCALE GENOMIC DNA]</scope>
    <source>
        <strain evidence="8">CENA21</strain>
    </source>
</reference>
<reference evidence="7 8" key="2">
    <citation type="journal article" date="2016" name="Genome Announc.">
        <title>Draft Genome Sequence of the N2-Fixing Cyanobacterium Nostoc piscinale CENA21, Isolated from the Brazilian Amazon Floodplain.</title>
        <authorList>
            <person name="Leao T."/>
            <person name="Guimaraes P.I."/>
            <person name="de Melo A.G."/>
            <person name="Ramos R.T."/>
            <person name="Leao P.N."/>
            <person name="Silva A."/>
            <person name="Fiore M.F."/>
            <person name="Schneider M.P."/>
        </authorList>
    </citation>
    <scope>NUCLEOTIDE SEQUENCE [LARGE SCALE GENOMIC DNA]</scope>
    <source>
        <strain evidence="7 8">CENA21</strain>
    </source>
</reference>
<evidence type="ECO:0000313" key="8">
    <source>
        <dbReference type="Proteomes" id="UP000062645"/>
    </source>
</evidence>
<dbReference type="PANTHER" id="PTHR34138">
    <property type="entry name" value="CELL SHAPE-DETERMINING PROTEIN MREC"/>
    <property type="match status" value="1"/>
</dbReference>
<feature type="region of interest" description="Disordered" evidence="5">
    <location>
        <begin position="252"/>
        <end position="273"/>
    </location>
</feature>
<dbReference type="Pfam" id="PF04085">
    <property type="entry name" value="MreC"/>
    <property type="match status" value="1"/>
</dbReference>
<feature type="compositionally biased region" description="Basic and acidic residues" evidence="5">
    <location>
        <begin position="263"/>
        <end position="273"/>
    </location>
</feature>
<dbReference type="InterPro" id="IPR055342">
    <property type="entry name" value="MreC_beta-barrel_core"/>
</dbReference>
<dbReference type="NCBIfam" id="TIGR00219">
    <property type="entry name" value="mreC"/>
    <property type="match status" value="1"/>
</dbReference>
<dbReference type="NCBIfam" id="NF010527">
    <property type="entry name" value="PRK13922.6-2"/>
    <property type="match status" value="1"/>
</dbReference>
<dbReference type="InterPro" id="IPR042177">
    <property type="entry name" value="Cell/Rod_1"/>
</dbReference>
<evidence type="ECO:0000256" key="2">
    <source>
        <dbReference type="ARBA" id="ARBA00013855"/>
    </source>
</evidence>
<evidence type="ECO:0000256" key="1">
    <source>
        <dbReference type="ARBA" id="ARBA00009369"/>
    </source>
</evidence>
<dbReference type="PATRIC" id="fig|224013.5.peg.6201"/>
<comment type="similarity">
    <text evidence="1">Belongs to the MreC family.</text>
</comment>
<dbReference type="STRING" id="224013.ACX27_25875"/>
<organism evidence="7 8">
    <name type="scientific">Nostoc piscinale CENA21</name>
    <dbReference type="NCBI Taxonomy" id="224013"/>
    <lineage>
        <taxon>Bacteria</taxon>
        <taxon>Bacillati</taxon>
        <taxon>Cyanobacteriota</taxon>
        <taxon>Cyanophyceae</taxon>
        <taxon>Nostocales</taxon>
        <taxon>Nostocaceae</taxon>
        <taxon>Nostoc</taxon>
    </lineage>
</organism>
<dbReference type="Gene3D" id="2.40.10.340">
    <property type="entry name" value="Rod shape-determining protein MreC, domain 1"/>
    <property type="match status" value="1"/>
</dbReference>
<keyword evidence="3" id="KW-0133">Cell shape</keyword>